<evidence type="ECO:0000256" key="1">
    <source>
        <dbReference type="SAM" id="MobiDB-lite"/>
    </source>
</evidence>
<organism evidence="2 3">
    <name type="scientific">Heracleum sosnowskyi</name>
    <dbReference type="NCBI Taxonomy" id="360622"/>
    <lineage>
        <taxon>Eukaryota</taxon>
        <taxon>Viridiplantae</taxon>
        <taxon>Streptophyta</taxon>
        <taxon>Embryophyta</taxon>
        <taxon>Tracheophyta</taxon>
        <taxon>Spermatophyta</taxon>
        <taxon>Magnoliopsida</taxon>
        <taxon>eudicotyledons</taxon>
        <taxon>Gunneridae</taxon>
        <taxon>Pentapetalae</taxon>
        <taxon>asterids</taxon>
        <taxon>campanulids</taxon>
        <taxon>Apiales</taxon>
        <taxon>Apiaceae</taxon>
        <taxon>Apioideae</taxon>
        <taxon>apioid superclade</taxon>
        <taxon>Tordylieae</taxon>
        <taxon>Tordyliinae</taxon>
        <taxon>Heracleum</taxon>
    </lineage>
</organism>
<comment type="caution">
    <text evidence="2">The sequence shown here is derived from an EMBL/GenBank/DDBJ whole genome shotgun (WGS) entry which is preliminary data.</text>
</comment>
<dbReference type="EMBL" id="JAUIZM010000004">
    <property type="protein sequence ID" value="KAK1386916.1"/>
    <property type="molecule type" value="Genomic_DNA"/>
</dbReference>
<dbReference type="PANTHER" id="PTHR47483">
    <property type="entry name" value="BETA-ARABINOFURANOSYLTRANSFERASE RAY1"/>
    <property type="match status" value="1"/>
</dbReference>
<name>A0AAD8IJX0_9APIA</name>
<protein>
    <submittedName>
        <fullName evidence="2">Uncharacterized protein</fullName>
    </submittedName>
</protein>
<dbReference type="GO" id="GO:0016757">
    <property type="term" value="F:glycosyltransferase activity"/>
    <property type="evidence" value="ECO:0007669"/>
    <property type="project" value="InterPro"/>
</dbReference>
<evidence type="ECO:0000313" key="3">
    <source>
        <dbReference type="Proteomes" id="UP001237642"/>
    </source>
</evidence>
<reference evidence="2" key="2">
    <citation type="submission" date="2023-05" db="EMBL/GenBank/DDBJ databases">
        <authorList>
            <person name="Schelkunov M.I."/>
        </authorList>
    </citation>
    <scope>NUCLEOTIDE SEQUENCE</scope>
    <source>
        <strain evidence="2">Hsosn_3</strain>
        <tissue evidence="2">Leaf</tissue>
    </source>
</reference>
<accession>A0AAD8IJX0</accession>
<gene>
    <name evidence="2" type="ORF">POM88_015094</name>
</gene>
<reference evidence="2" key="1">
    <citation type="submission" date="2023-02" db="EMBL/GenBank/DDBJ databases">
        <title>Genome of toxic invasive species Heracleum sosnowskyi carries increased number of genes despite the absence of recent whole-genome duplications.</title>
        <authorList>
            <person name="Schelkunov M."/>
            <person name="Shtratnikova V."/>
            <person name="Makarenko M."/>
            <person name="Klepikova A."/>
            <person name="Omelchenko D."/>
            <person name="Novikova G."/>
            <person name="Obukhova E."/>
            <person name="Bogdanov V."/>
            <person name="Penin A."/>
            <person name="Logacheva M."/>
        </authorList>
    </citation>
    <scope>NUCLEOTIDE SEQUENCE</scope>
    <source>
        <strain evidence="2">Hsosn_3</strain>
        <tissue evidence="2">Leaf</tissue>
    </source>
</reference>
<dbReference type="AlphaFoldDB" id="A0AAD8IJX0"/>
<proteinExistence type="predicted"/>
<dbReference type="Proteomes" id="UP001237642">
    <property type="component" value="Unassembled WGS sequence"/>
</dbReference>
<evidence type="ECO:0000313" key="2">
    <source>
        <dbReference type="EMBL" id="KAK1386916.1"/>
    </source>
</evidence>
<dbReference type="PANTHER" id="PTHR47483:SF1">
    <property type="entry name" value="BETA-ARABINOFURANOSYLTRANSFERASE RAY1"/>
    <property type="match status" value="1"/>
</dbReference>
<keyword evidence="3" id="KW-1185">Reference proteome</keyword>
<feature type="region of interest" description="Disordered" evidence="1">
    <location>
        <begin position="1"/>
        <end position="38"/>
    </location>
</feature>
<dbReference type="InterPro" id="IPR044575">
    <property type="entry name" value="RAY1-like"/>
</dbReference>
<sequence>MSPKKPSGGASPDDEGIADKGTGFFQFASPKKRRRGVSAGCDGFAQIANKKKRSQSANKRKHSQSVNVFKWDGFSPKSQIMNKRKSCWSANVGKEDDIDANSQNTKTPIEKAGYTDQVSPPGSPFSDLYRNVQAVAVRSWLGLSSDINVVLFSQDPSVFAFAAAFGSRVSVEPNIDFT</sequence>